<dbReference type="SUPFAM" id="SSF55797">
    <property type="entry name" value="PR-1-like"/>
    <property type="match status" value="1"/>
</dbReference>
<dbReference type="Proteomes" id="UP000053237">
    <property type="component" value="Unassembled WGS sequence"/>
</dbReference>
<feature type="compositionally biased region" description="Basic and acidic residues" evidence="1">
    <location>
        <begin position="308"/>
        <end position="317"/>
    </location>
</feature>
<dbReference type="Gene3D" id="3.40.33.10">
    <property type="entry name" value="CAP"/>
    <property type="match status" value="1"/>
</dbReference>
<sequence length="384" mass="41748">MNWITQLYFLLLIHAQLLANAQQFPELAKAYWIERLAFFRVNALLYAASDMRCVSWSTSLEAQAGNIAHNCSQPTSSQVNFILVEQHDDPSEYVDAAIKGWVVDKLLEIKKTIPHPRQKAGFGTGFYSSYSLLVWATTNQVGCGYGSCGDKTAVVCLYNGAPNTAKSPWYTHGAQASACPSGTSSVGGLCSIDKQRCAKNADKIPLEKVSGIYYKGLLQSIQDQDNGKSPPVNVNAPSPPIIPTPVLSSARTGKDENPPEKKADLEDEKKENSSSPKSVDLTKEEQPESTNKSLGSKPDETESQPNKLEQRDSEKNSQEAGSPVQTVQNQAIFTQKNGSFSPVAITGLVAVGCLVVVVAAVLLRYKQSQKRQQEIVRDAALDPL</sequence>
<dbReference type="OrthoDB" id="337038at2759"/>
<feature type="transmembrane region" description="Helical" evidence="2">
    <location>
        <begin position="343"/>
        <end position="363"/>
    </location>
</feature>
<gene>
    <name evidence="5" type="ORF">BN9_089800</name>
</gene>
<name>A0A024GMF5_9STRA</name>
<dbReference type="STRING" id="65357.A0A024GMF5"/>
<dbReference type="CDD" id="cd05380">
    <property type="entry name" value="CAP_euk"/>
    <property type="match status" value="1"/>
</dbReference>
<keyword evidence="2" id="KW-0812">Transmembrane</keyword>
<evidence type="ECO:0000256" key="1">
    <source>
        <dbReference type="SAM" id="MobiDB-lite"/>
    </source>
</evidence>
<keyword evidence="3" id="KW-0732">Signal</keyword>
<keyword evidence="6" id="KW-1185">Reference proteome</keyword>
<proteinExistence type="predicted"/>
<evidence type="ECO:0000256" key="3">
    <source>
        <dbReference type="SAM" id="SignalP"/>
    </source>
</evidence>
<organism evidence="5 6">
    <name type="scientific">Albugo candida</name>
    <dbReference type="NCBI Taxonomy" id="65357"/>
    <lineage>
        <taxon>Eukaryota</taxon>
        <taxon>Sar</taxon>
        <taxon>Stramenopiles</taxon>
        <taxon>Oomycota</taxon>
        <taxon>Peronosporomycetes</taxon>
        <taxon>Albuginales</taxon>
        <taxon>Albuginaceae</taxon>
        <taxon>Albugo</taxon>
    </lineage>
</organism>
<keyword evidence="2" id="KW-0472">Membrane</keyword>
<feature type="signal peptide" evidence="3">
    <location>
        <begin position="1"/>
        <end position="21"/>
    </location>
</feature>
<protein>
    <recommendedName>
        <fullName evidence="4">SCP domain-containing protein</fullName>
    </recommendedName>
</protein>
<evidence type="ECO:0000256" key="2">
    <source>
        <dbReference type="SAM" id="Phobius"/>
    </source>
</evidence>
<comment type="caution">
    <text evidence="5">The sequence shown here is derived from an EMBL/GenBank/DDBJ whole genome shotgun (WGS) entry which is preliminary data.</text>
</comment>
<reference evidence="5 6" key="1">
    <citation type="submission" date="2012-05" db="EMBL/GenBank/DDBJ databases">
        <title>Recombination and specialization in a pathogen metapopulation.</title>
        <authorList>
            <person name="Gardiner A."/>
            <person name="Kemen E."/>
            <person name="Schultz-Larsen T."/>
            <person name="MacLean D."/>
            <person name="Van Oosterhout C."/>
            <person name="Jones J.D.G."/>
        </authorList>
    </citation>
    <scope>NUCLEOTIDE SEQUENCE [LARGE SCALE GENOMIC DNA]</scope>
    <source>
        <strain evidence="5 6">Ac Nc2</strain>
    </source>
</reference>
<accession>A0A024GMF5</accession>
<keyword evidence="2" id="KW-1133">Transmembrane helix</keyword>
<feature type="chain" id="PRO_5001529695" description="SCP domain-containing protein" evidence="3">
    <location>
        <begin position="22"/>
        <end position="384"/>
    </location>
</feature>
<evidence type="ECO:0000313" key="5">
    <source>
        <dbReference type="EMBL" id="CCI47937.1"/>
    </source>
</evidence>
<evidence type="ECO:0000259" key="4">
    <source>
        <dbReference type="SMART" id="SM00198"/>
    </source>
</evidence>
<dbReference type="SMART" id="SM00198">
    <property type="entry name" value="SCP"/>
    <property type="match status" value="1"/>
</dbReference>
<feature type="domain" description="SCP" evidence="4">
    <location>
        <begin position="27"/>
        <end position="166"/>
    </location>
</feature>
<dbReference type="InterPro" id="IPR014044">
    <property type="entry name" value="CAP_dom"/>
</dbReference>
<feature type="region of interest" description="Disordered" evidence="1">
    <location>
        <begin position="222"/>
        <end position="325"/>
    </location>
</feature>
<feature type="compositionally biased region" description="Basic and acidic residues" evidence="1">
    <location>
        <begin position="252"/>
        <end position="272"/>
    </location>
</feature>
<dbReference type="InParanoid" id="A0A024GMF5"/>
<evidence type="ECO:0000313" key="6">
    <source>
        <dbReference type="Proteomes" id="UP000053237"/>
    </source>
</evidence>
<dbReference type="InterPro" id="IPR035940">
    <property type="entry name" value="CAP_sf"/>
</dbReference>
<dbReference type="Pfam" id="PF00188">
    <property type="entry name" value="CAP"/>
    <property type="match status" value="1"/>
</dbReference>
<dbReference type="EMBL" id="CAIX01000195">
    <property type="protein sequence ID" value="CCI47937.1"/>
    <property type="molecule type" value="Genomic_DNA"/>
</dbReference>
<dbReference type="AlphaFoldDB" id="A0A024GMF5"/>